<evidence type="ECO:0000313" key="2">
    <source>
        <dbReference type="EMBL" id="RST89762.1"/>
    </source>
</evidence>
<dbReference type="Proteomes" id="UP000277864">
    <property type="component" value="Unassembled WGS sequence"/>
</dbReference>
<comment type="caution">
    <text evidence="2">The sequence shown here is derived from an EMBL/GenBank/DDBJ whole genome shotgun (WGS) entry which is preliminary data.</text>
</comment>
<dbReference type="EMBL" id="PXZH01000001">
    <property type="protein sequence ID" value="RST89762.1"/>
    <property type="molecule type" value="Genomic_DNA"/>
</dbReference>
<feature type="region of interest" description="Disordered" evidence="1">
    <location>
        <begin position="1"/>
        <end position="26"/>
    </location>
</feature>
<proteinExistence type="predicted"/>
<dbReference type="SUPFAM" id="SSF69047">
    <property type="entry name" value="Hypothetical protein YjbJ"/>
    <property type="match status" value="1"/>
</dbReference>
<accession>A0A3S0GE78</accession>
<dbReference type="AlphaFoldDB" id="A0A3S0GE78"/>
<gene>
    <name evidence="2" type="ORF">C7P63_01400</name>
</gene>
<reference evidence="2 3" key="1">
    <citation type="submission" date="2018-03" db="EMBL/GenBank/DDBJ databases">
        <authorList>
            <person name="Gulvik C.A."/>
        </authorList>
    </citation>
    <scope>NUCLEOTIDE SEQUENCE [LARGE SCALE GENOMIC DNA]</scope>
    <source>
        <strain evidence="2 3">JCM 31581</strain>
    </source>
</reference>
<name>A0A3S0GE78_9ENTE</name>
<dbReference type="RefSeq" id="WP_125942372.1">
    <property type="nucleotide sequence ID" value="NZ_PXZH01000001.1"/>
</dbReference>
<protein>
    <submittedName>
        <fullName evidence="2">CsbD family protein</fullName>
    </submittedName>
</protein>
<dbReference type="Gene3D" id="1.10.1470.10">
    <property type="entry name" value="YjbJ"/>
    <property type="match status" value="1"/>
</dbReference>
<evidence type="ECO:0000256" key="1">
    <source>
        <dbReference type="SAM" id="MobiDB-lite"/>
    </source>
</evidence>
<dbReference type="OrthoDB" id="2192123at2"/>
<organism evidence="2 3">
    <name type="scientific">Vagococcus humatus</name>
    <dbReference type="NCBI Taxonomy" id="1889241"/>
    <lineage>
        <taxon>Bacteria</taxon>
        <taxon>Bacillati</taxon>
        <taxon>Bacillota</taxon>
        <taxon>Bacilli</taxon>
        <taxon>Lactobacillales</taxon>
        <taxon>Enterococcaceae</taxon>
        <taxon>Vagococcus</taxon>
    </lineage>
</organism>
<evidence type="ECO:0000313" key="3">
    <source>
        <dbReference type="Proteomes" id="UP000277864"/>
    </source>
</evidence>
<dbReference type="InterPro" id="IPR036629">
    <property type="entry name" value="YjbJ_sf"/>
</dbReference>
<sequence length="64" mass="6996">MVNKDQLKGKAEELKGKVTGDDSEELKGKVTGAIGKAKEKVEETVDEVAGKINDQLEKHDRQDS</sequence>
<keyword evidence="3" id="KW-1185">Reference proteome</keyword>